<dbReference type="STRING" id="1182545.A0A072NSN3"/>
<accession>A0A072NSN3</accession>
<dbReference type="VEuPathDB" id="FungiDB:A1O9_13088"/>
<dbReference type="EMBL" id="AMGV01000059">
    <property type="protein sequence ID" value="KEF50859.1"/>
    <property type="molecule type" value="Genomic_DNA"/>
</dbReference>
<protein>
    <submittedName>
        <fullName evidence="1">Uncharacterized protein</fullName>
    </submittedName>
</protein>
<evidence type="ECO:0000313" key="2">
    <source>
        <dbReference type="Proteomes" id="UP000027920"/>
    </source>
</evidence>
<dbReference type="Proteomes" id="UP000027920">
    <property type="component" value="Unassembled WGS sequence"/>
</dbReference>
<reference evidence="1 2" key="1">
    <citation type="submission" date="2013-03" db="EMBL/GenBank/DDBJ databases">
        <title>The Genome Sequence of Exophiala aquamarina CBS 119918.</title>
        <authorList>
            <consortium name="The Broad Institute Genomics Platform"/>
            <person name="Cuomo C."/>
            <person name="de Hoog S."/>
            <person name="Gorbushina A."/>
            <person name="Walker B."/>
            <person name="Young S.K."/>
            <person name="Zeng Q."/>
            <person name="Gargeya S."/>
            <person name="Fitzgerald M."/>
            <person name="Haas B."/>
            <person name="Abouelleil A."/>
            <person name="Allen A.W."/>
            <person name="Alvarado L."/>
            <person name="Arachchi H.M."/>
            <person name="Berlin A.M."/>
            <person name="Chapman S.B."/>
            <person name="Gainer-Dewar J."/>
            <person name="Goldberg J."/>
            <person name="Griggs A."/>
            <person name="Gujja S."/>
            <person name="Hansen M."/>
            <person name="Howarth C."/>
            <person name="Imamovic A."/>
            <person name="Ireland A."/>
            <person name="Larimer J."/>
            <person name="McCowan C."/>
            <person name="Murphy C."/>
            <person name="Pearson M."/>
            <person name="Poon T.W."/>
            <person name="Priest M."/>
            <person name="Roberts A."/>
            <person name="Saif S."/>
            <person name="Shea T."/>
            <person name="Sisk P."/>
            <person name="Sykes S."/>
            <person name="Wortman J."/>
            <person name="Nusbaum C."/>
            <person name="Birren B."/>
        </authorList>
    </citation>
    <scope>NUCLEOTIDE SEQUENCE [LARGE SCALE GENOMIC DNA]</scope>
    <source>
        <strain evidence="1 2">CBS 119918</strain>
    </source>
</reference>
<proteinExistence type="predicted"/>
<evidence type="ECO:0000313" key="1">
    <source>
        <dbReference type="EMBL" id="KEF50859.1"/>
    </source>
</evidence>
<dbReference type="OrthoDB" id="3709982at2759"/>
<dbReference type="AlphaFoldDB" id="A0A072NSN3"/>
<comment type="caution">
    <text evidence="1">The sequence shown here is derived from an EMBL/GenBank/DDBJ whole genome shotgun (WGS) entry which is preliminary data.</text>
</comment>
<sequence length="149" mass="17151">MTHQIPRRIVLRFGVDYELEEATIIETFFTEFGLKPADDFYSHLMAPNESSRMYIILDLHCITVPTVQLRDIKYEAFKVKRNNKLYVPHPARNAPLIIISHFSQLSKEACEYARSRCQDVPWGTDRRQSEELAGVSPVQIGQSPGRLVS</sequence>
<name>A0A072NSN3_9EURO</name>
<organism evidence="1 2">
    <name type="scientific">Exophiala aquamarina CBS 119918</name>
    <dbReference type="NCBI Taxonomy" id="1182545"/>
    <lineage>
        <taxon>Eukaryota</taxon>
        <taxon>Fungi</taxon>
        <taxon>Dikarya</taxon>
        <taxon>Ascomycota</taxon>
        <taxon>Pezizomycotina</taxon>
        <taxon>Eurotiomycetes</taxon>
        <taxon>Chaetothyriomycetidae</taxon>
        <taxon>Chaetothyriales</taxon>
        <taxon>Herpotrichiellaceae</taxon>
        <taxon>Exophiala</taxon>
    </lineage>
</organism>
<dbReference type="HOGENOM" id="CLU_122933_0_0_1"/>
<dbReference type="RefSeq" id="XP_013253449.1">
    <property type="nucleotide sequence ID" value="XM_013397995.1"/>
</dbReference>
<keyword evidence="2" id="KW-1185">Reference proteome</keyword>
<dbReference type="GeneID" id="25287979"/>
<gene>
    <name evidence="1" type="ORF">A1O9_13088</name>
</gene>